<reference evidence="1 2" key="1">
    <citation type="submission" date="2019-09" db="EMBL/GenBank/DDBJ databases">
        <title>A chromosome-level genome assembly of the Chinese tupelo Nyssa sinensis.</title>
        <authorList>
            <person name="Yang X."/>
            <person name="Kang M."/>
            <person name="Yang Y."/>
            <person name="Xiong H."/>
            <person name="Wang M."/>
            <person name="Zhang Z."/>
            <person name="Wang Z."/>
            <person name="Wu H."/>
            <person name="Ma T."/>
            <person name="Liu J."/>
            <person name="Xi Z."/>
        </authorList>
    </citation>
    <scope>NUCLEOTIDE SEQUENCE [LARGE SCALE GENOMIC DNA]</scope>
    <source>
        <strain evidence="1">J267</strain>
        <tissue evidence="1">Leaf</tissue>
    </source>
</reference>
<organism evidence="1 2">
    <name type="scientific">Nyssa sinensis</name>
    <dbReference type="NCBI Taxonomy" id="561372"/>
    <lineage>
        <taxon>Eukaryota</taxon>
        <taxon>Viridiplantae</taxon>
        <taxon>Streptophyta</taxon>
        <taxon>Embryophyta</taxon>
        <taxon>Tracheophyta</taxon>
        <taxon>Spermatophyta</taxon>
        <taxon>Magnoliopsida</taxon>
        <taxon>eudicotyledons</taxon>
        <taxon>Gunneridae</taxon>
        <taxon>Pentapetalae</taxon>
        <taxon>asterids</taxon>
        <taxon>Cornales</taxon>
        <taxon>Nyssaceae</taxon>
        <taxon>Nyssa</taxon>
    </lineage>
</organism>
<gene>
    <name evidence="1" type="ORF">F0562_012520</name>
</gene>
<sequence>MVIEPPSPSSIIKHEDTRARRVTEEVQRCVPNNVYSQVLAPLLDSRSLNTLGLGQAFKSSFPTSISDEYPLPKKQEIGLVSNFESLICPEENTTSHSLKEGVVDLLLGTCLLFWNQTNLHNPLSVMHK</sequence>
<dbReference type="Proteomes" id="UP000325577">
    <property type="component" value="Linkage Group LG5"/>
</dbReference>
<evidence type="ECO:0000313" key="2">
    <source>
        <dbReference type="Proteomes" id="UP000325577"/>
    </source>
</evidence>
<evidence type="ECO:0000313" key="1">
    <source>
        <dbReference type="EMBL" id="KAA8521858.1"/>
    </source>
</evidence>
<accession>A0A5J4ZW46</accession>
<keyword evidence="2" id="KW-1185">Reference proteome</keyword>
<proteinExistence type="predicted"/>
<dbReference type="AlphaFoldDB" id="A0A5J4ZW46"/>
<dbReference type="EMBL" id="CM018048">
    <property type="protein sequence ID" value="KAA8521858.1"/>
    <property type="molecule type" value="Genomic_DNA"/>
</dbReference>
<name>A0A5J4ZW46_9ASTE</name>
<protein>
    <submittedName>
        <fullName evidence="1">Uncharacterized protein</fullName>
    </submittedName>
</protein>